<evidence type="ECO:0000259" key="5">
    <source>
        <dbReference type="PROSITE" id="PS51184"/>
    </source>
</evidence>
<feature type="region of interest" description="Disordered" evidence="4">
    <location>
        <begin position="25"/>
        <end position="63"/>
    </location>
</feature>
<proteinExistence type="predicted"/>
<feature type="compositionally biased region" description="Basic and acidic residues" evidence="4">
    <location>
        <begin position="384"/>
        <end position="396"/>
    </location>
</feature>
<gene>
    <name evidence="6" type="ORF">GCM10012286_33230</name>
</gene>
<dbReference type="Proteomes" id="UP000656881">
    <property type="component" value="Unassembled WGS sequence"/>
</dbReference>
<name>A0ABQ2M010_9ACTN</name>
<evidence type="ECO:0000256" key="4">
    <source>
        <dbReference type="SAM" id="MobiDB-lite"/>
    </source>
</evidence>
<feature type="compositionally biased region" description="Basic and acidic residues" evidence="4">
    <location>
        <begin position="41"/>
        <end position="55"/>
    </location>
</feature>
<protein>
    <recommendedName>
        <fullName evidence="5">JmjC domain-containing protein</fullName>
    </recommendedName>
</protein>
<evidence type="ECO:0000256" key="3">
    <source>
        <dbReference type="ARBA" id="ARBA00023004"/>
    </source>
</evidence>
<organism evidence="6 7">
    <name type="scientific">Streptomyces lasiicapitis</name>
    <dbReference type="NCBI Taxonomy" id="1923961"/>
    <lineage>
        <taxon>Bacteria</taxon>
        <taxon>Bacillati</taxon>
        <taxon>Actinomycetota</taxon>
        <taxon>Actinomycetes</taxon>
        <taxon>Kitasatosporales</taxon>
        <taxon>Streptomycetaceae</taxon>
        <taxon>Streptomyces</taxon>
    </lineage>
</organism>
<dbReference type="PANTHER" id="PTHR13096">
    <property type="entry name" value="MINA53 MYC INDUCED NUCLEAR ANTIGEN"/>
    <property type="match status" value="1"/>
</dbReference>
<evidence type="ECO:0000313" key="7">
    <source>
        <dbReference type="Proteomes" id="UP000656881"/>
    </source>
</evidence>
<feature type="region of interest" description="Disordered" evidence="4">
    <location>
        <begin position="366"/>
        <end position="396"/>
    </location>
</feature>
<dbReference type="InterPro" id="IPR003347">
    <property type="entry name" value="JmjC_dom"/>
</dbReference>
<reference evidence="7" key="1">
    <citation type="journal article" date="2019" name="Int. J. Syst. Evol. Microbiol.">
        <title>The Global Catalogue of Microorganisms (GCM) 10K type strain sequencing project: providing services to taxonomists for standard genome sequencing and annotation.</title>
        <authorList>
            <consortium name="The Broad Institute Genomics Platform"/>
            <consortium name="The Broad Institute Genome Sequencing Center for Infectious Disease"/>
            <person name="Wu L."/>
            <person name="Ma J."/>
        </authorList>
    </citation>
    <scope>NUCLEOTIDE SEQUENCE [LARGE SCALE GENOMIC DNA]</scope>
    <source>
        <strain evidence="7">CGMCC 4.7349</strain>
    </source>
</reference>
<comment type="caution">
    <text evidence="6">The sequence shown here is derived from an EMBL/GenBank/DDBJ whole genome shotgun (WGS) entry which is preliminary data.</text>
</comment>
<keyword evidence="3" id="KW-0408">Iron</keyword>
<keyword evidence="2" id="KW-0479">Metal-binding</keyword>
<feature type="domain" description="JmjC" evidence="5">
    <location>
        <begin position="154"/>
        <end position="314"/>
    </location>
</feature>
<evidence type="ECO:0000313" key="6">
    <source>
        <dbReference type="EMBL" id="GGO45219.1"/>
    </source>
</evidence>
<dbReference type="EMBL" id="BMNG01000007">
    <property type="protein sequence ID" value="GGO45219.1"/>
    <property type="molecule type" value="Genomic_DNA"/>
</dbReference>
<accession>A0ABQ2M010</accession>
<dbReference type="InterPro" id="IPR039994">
    <property type="entry name" value="NO66-like"/>
</dbReference>
<evidence type="ECO:0000256" key="1">
    <source>
        <dbReference type="ARBA" id="ARBA00001954"/>
    </source>
</evidence>
<evidence type="ECO:0000256" key="2">
    <source>
        <dbReference type="ARBA" id="ARBA00022723"/>
    </source>
</evidence>
<dbReference type="PROSITE" id="PS51184">
    <property type="entry name" value="JMJC"/>
    <property type="match status" value="1"/>
</dbReference>
<sequence>MPARVPFLVRISSGVRIQAAVQRTTTAAHAPSKTSCRTVRHAPEQIPEKLSERRRSVGTTERTQQDDILSALFPRAGATEVRRAVREGLRLVDIGEPAIIEGIRDSALFAHDARTLVRGHPHGVRLHLARSPGRYRADIVVDGPQGGAFFDDGVSVNLEEFDRVCPAADTLLDALAHALGVPRRFCGCSAFVSPPGSGLPLHFDDKDVVIVQVSGDKRWRLAANTGLRYPTANYAAGGRVSTELARYYRPEAPGAGAPEQCDTVDLGPGGSLFLPRGHWHGTEAHQDAASVSLSFGIAAPSWSTVFLERLRTRLLTVDHWRAPAVRLDGEGGRFLPADLVQHMDGAISELLSGPFGRALSEEIPQGRTTCPADVPSPAPQRGRRMGEENVGEHHDR</sequence>
<dbReference type="Gene3D" id="2.60.120.650">
    <property type="entry name" value="Cupin"/>
    <property type="match status" value="1"/>
</dbReference>
<comment type="cofactor">
    <cofactor evidence="1">
        <name>Fe(2+)</name>
        <dbReference type="ChEBI" id="CHEBI:29033"/>
    </cofactor>
</comment>
<dbReference type="PANTHER" id="PTHR13096:SF9">
    <property type="entry name" value="BIFUNCTIONAL LYSINE-SPECIFIC DEMETHYLASE AND HISTIDYL-HYDROXYLASE"/>
    <property type="match status" value="1"/>
</dbReference>
<feature type="compositionally biased region" description="Polar residues" evidence="4">
    <location>
        <begin position="25"/>
        <end position="37"/>
    </location>
</feature>
<dbReference type="SUPFAM" id="SSF51197">
    <property type="entry name" value="Clavaminate synthase-like"/>
    <property type="match status" value="1"/>
</dbReference>
<dbReference type="Pfam" id="PF08007">
    <property type="entry name" value="JmjC_2"/>
    <property type="match status" value="1"/>
</dbReference>
<dbReference type="SMART" id="SM00558">
    <property type="entry name" value="JmjC"/>
    <property type="match status" value="1"/>
</dbReference>
<keyword evidence="7" id="KW-1185">Reference proteome</keyword>